<evidence type="ECO:0000256" key="1">
    <source>
        <dbReference type="PROSITE-ProRule" id="PRU00339"/>
    </source>
</evidence>
<comment type="caution">
    <text evidence="4">The sequence shown here is derived from an EMBL/GenBank/DDBJ whole genome shotgun (WGS) entry which is preliminary data.</text>
</comment>
<feature type="repeat" description="TPR" evidence="1">
    <location>
        <begin position="291"/>
        <end position="324"/>
    </location>
</feature>
<feature type="region of interest" description="Disordered" evidence="3">
    <location>
        <begin position="364"/>
        <end position="384"/>
    </location>
</feature>
<feature type="non-terminal residue" evidence="4">
    <location>
        <position position="1"/>
    </location>
</feature>
<dbReference type="SMART" id="SM00028">
    <property type="entry name" value="TPR"/>
    <property type="match status" value="3"/>
</dbReference>
<evidence type="ECO:0000313" key="4">
    <source>
        <dbReference type="EMBL" id="RTZ88550.1"/>
    </source>
</evidence>
<dbReference type="AlphaFoldDB" id="A0A432GY47"/>
<gene>
    <name evidence="4" type="ORF">DSY93_08065</name>
</gene>
<feature type="coiled-coil region" evidence="2">
    <location>
        <begin position="265"/>
        <end position="304"/>
    </location>
</feature>
<dbReference type="SUPFAM" id="SSF48452">
    <property type="entry name" value="TPR-like"/>
    <property type="match status" value="1"/>
</dbReference>
<proteinExistence type="predicted"/>
<evidence type="ECO:0000256" key="3">
    <source>
        <dbReference type="SAM" id="MobiDB-lite"/>
    </source>
</evidence>
<sequence>GDGDENDDSDDSDSINPAQTFEYITSNLEAGSTEERTAVFTLGIYCLKNNEGKIAKSSLKRLLMREKGNVDLRCFLVLAISLDGNINDAIKTLQSILGRNPNHRYTNINMGILLRRKGKIQQSRVSFFTTFRLLERSQGDYDIKACLENAEKLFNDNLEKKALEIYEPLISEITSEVLLHRIAKLYLDKKLLDGALEVYKRILRKNRQNKEAREGIKSIHTAYLIESENFLKKNDKINAAVKIEKALKIAAGINLIQKAISINLLLKNENRVVELEEMLKDIKRKEIQSKVQEKINKAEEAEKKTDYKGAIRYFQEAIKIEPQNSTLKKLIDLCVRINRPDLTEKITDWFNKYQHSLLEKEKKQAREELKQSKNNGDESQKDGI</sequence>
<keyword evidence="2" id="KW-0175">Coiled coil</keyword>
<reference evidence="4 5" key="1">
    <citation type="submission" date="2018-06" db="EMBL/GenBank/DDBJ databases">
        <title>Combined omics and stable isotope probing to characterize newly discovered Mariana Back-Arc vent microbial communities.</title>
        <authorList>
            <person name="Trembath-Reichert E."/>
            <person name="Huber J.A."/>
        </authorList>
    </citation>
    <scope>NUCLEOTIDE SEQUENCE [LARGE SCALE GENOMIC DNA]</scope>
    <source>
        <strain evidence="4">MAG 151</strain>
    </source>
</reference>
<accession>A0A432GY47</accession>
<dbReference type="PROSITE" id="PS50005">
    <property type="entry name" value="TPR"/>
    <property type="match status" value="1"/>
</dbReference>
<protein>
    <submittedName>
        <fullName evidence="4">Peptidase C14 caspase catalytic subunit p20</fullName>
    </submittedName>
</protein>
<dbReference type="Proteomes" id="UP000288322">
    <property type="component" value="Unassembled WGS sequence"/>
</dbReference>
<dbReference type="EMBL" id="QNZH01000222">
    <property type="protein sequence ID" value="RTZ88550.1"/>
    <property type="molecule type" value="Genomic_DNA"/>
</dbReference>
<keyword evidence="1" id="KW-0802">TPR repeat</keyword>
<dbReference type="InterPro" id="IPR011990">
    <property type="entry name" value="TPR-like_helical_dom_sf"/>
</dbReference>
<evidence type="ECO:0000313" key="5">
    <source>
        <dbReference type="Proteomes" id="UP000288322"/>
    </source>
</evidence>
<evidence type="ECO:0000256" key="2">
    <source>
        <dbReference type="SAM" id="Coils"/>
    </source>
</evidence>
<name>A0A432GY47_9DELT</name>
<dbReference type="Gene3D" id="1.25.40.10">
    <property type="entry name" value="Tetratricopeptide repeat domain"/>
    <property type="match status" value="2"/>
</dbReference>
<organism evidence="4 5">
    <name type="scientific">SAR324 cluster bacterium</name>
    <dbReference type="NCBI Taxonomy" id="2024889"/>
    <lineage>
        <taxon>Bacteria</taxon>
        <taxon>Deltaproteobacteria</taxon>
        <taxon>SAR324 cluster</taxon>
    </lineage>
</organism>
<dbReference type="InterPro" id="IPR019734">
    <property type="entry name" value="TPR_rpt"/>
</dbReference>